<evidence type="ECO:0000313" key="3">
    <source>
        <dbReference type="Proteomes" id="UP000824262"/>
    </source>
</evidence>
<reference evidence="2" key="2">
    <citation type="journal article" date="2021" name="PeerJ">
        <title>Extensive microbial diversity within the chicken gut microbiome revealed by metagenomics and culture.</title>
        <authorList>
            <person name="Gilroy R."/>
            <person name="Ravi A."/>
            <person name="Getino M."/>
            <person name="Pursley I."/>
            <person name="Horton D.L."/>
            <person name="Alikhan N.F."/>
            <person name="Baker D."/>
            <person name="Gharbi K."/>
            <person name="Hall N."/>
            <person name="Watson M."/>
            <person name="Adriaenssens E.M."/>
            <person name="Foster-Nyarko E."/>
            <person name="Jarju S."/>
            <person name="Secka A."/>
            <person name="Antonio M."/>
            <person name="Oren A."/>
            <person name="Chaudhuri R.R."/>
            <person name="La Ragione R."/>
            <person name="Hildebrand F."/>
            <person name="Pallen M.J."/>
        </authorList>
    </citation>
    <scope>NUCLEOTIDE SEQUENCE</scope>
    <source>
        <strain evidence="2">ChiBcolR7-354</strain>
    </source>
</reference>
<accession>A0A9D1CS97</accession>
<gene>
    <name evidence="2" type="ORF">IAB77_00950</name>
</gene>
<sequence>MNAKDLFTAAGEVGADLIDDAAEAPAKRRLLAPRYIAALAACAMLALALAQYRGEERGAAEPEPTGAAAVTESPEAAPGAEGVYIPPVELPEVPEGAGIAMDMTAFVIYGGRIYESSGRAVSSGELVGEYLFTSTGGIDEWTDEDGYTEGAGSVAGDVYTVNGYDSDFRLCIPYDDGVTVELFDCLNGVTLATGEDLYGGRLHLRENWTAVEYQTDSDWNDAAGNYRAAGLTERQIEDFIDALCAGEFEYWGADGENGDIFALNLEQRHIYFRMADGTTVELRLFENGLVKYDALPCRALVNAAGEAFDAVWDAAG</sequence>
<protein>
    <submittedName>
        <fullName evidence="2">Uncharacterized protein</fullName>
    </submittedName>
</protein>
<dbReference type="EMBL" id="DVGA01000013">
    <property type="protein sequence ID" value="HIQ77809.1"/>
    <property type="molecule type" value="Genomic_DNA"/>
</dbReference>
<proteinExistence type="predicted"/>
<comment type="caution">
    <text evidence="2">The sequence shown here is derived from an EMBL/GenBank/DDBJ whole genome shotgun (WGS) entry which is preliminary data.</text>
</comment>
<keyword evidence="1" id="KW-1133">Transmembrane helix</keyword>
<keyword evidence="1" id="KW-0472">Membrane</keyword>
<reference evidence="2" key="1">
    <citation type="submission" date="2020-10" db="EMBL/GenBank/DDBJ databases">
        <authorList>
            <person name="Gilroy R."/>
        </authorList>
    </citation>
    <scope>NUCLEOTIDE SEQUENCE</scope>
    <source>
        <strain evidence="2">ChiBcolR7-354</strain>
    </source>
</reference>
<dbReference type="Proteomes" id="UP000824262">
    <property type="component" value="Unassembled WGS sequence"/>
</dbReference>
<dbReference type="AlphaFoldDB" id="A0A9D1CS97"/>
<evidence type="ECO:0000256" key="1">
    <source>
        <dbReference type="SAM" id="Phobius"/>
    </source>
</evidence>
<name>A0A9D1CS97_9FIRM</name>
<organism evidence="2 3">
    <name type="scientific">Candidatus Scatomorpha intestinavium</name>
    <dbReference type="NCBI Taxonomy" id="2840922"/>
    <lineage>
        <taxon>Bacteria</taxon>
        <taxon>Bacillati</taxon>
        <taxon>Bacillota</taxon>
        <taxon>Clostridia</taxon>
        <taxon>Eubacteriales</taxon>
        <taxon>Candidatus Scatomorpha</taxon>
    </lineage>
</organism>
<feature type="transmembrane region" description="Helical" evidence="1">
    <location>
        <begin position="35"/>
        <end position="52"/>
    </location>
</feature>
<keyword evidence="1" id="KW-0812">Transmembrane</keyword>
<evidence type="ECO:0000313" key="2">
    <source>
        <dbReference type="EMBL" id="HIQ77809.1"/>
    </source>
</evidence>